<protein>
    <submittedName>
        <fullName evidence="3">Uncharacterized protein</fullName>
    </submittedName>
</protein>
<evidence type="ECO:0000256" key="1">
    <source>
        <dbReference type="SAM" id="MobiDB-lite"/>
    </source>
</evidence>
<dbReference type="STRING" id="538381.GCA_001696535_01482"/>
<dbReference type="AlphaFoldDB" id="A0A285R7Q5"/>
<name>A0A285R7Q5_9HYPH</name>
<keyword evidence="2" id="KW-0472">Membrane</keyword>
<feature type="region of interest" description="Disordered" evidence="1">
    <location>
        <begin position="1"/>
        <end position="22"/>
    </location>
</feature>
<organism evidence="3 4">
    <name type="scientific">Stappia indica</name>
    <dbReference type="NCBI Taxonomy" id="538381"/>
    <lineage>
        <taxon>Bacteria</taxon>
        <taxon>Pseudomonadati</taxon>
        <taxon>Pseudomonadota</taxon>
        <taxon>Alphaproteobacteria</taxon>
        <taxon>Hyphomicrobiales</taxon>
        <taxon>Stappiaceae</taxon>
        <taxon>Stappia</taxon>
    </lineage>
</organism>
<dbReference type="EMBL" id="OBML01000001">
    <property type="protein sequence ID" value="SOB89914.1"/>
    <property type="molecule type" value="Genomic_DNA"/>
</dbReference>
<keyword evidence="4" id="KW-1185">Reference proteome</keyword>
<feature type="compositionally biased region" description="Polar residues" evidence="1">
    <location>
        <begin position="1"/>
        <end position="10"/>
    </location>
</feature>
<sequence length="71" mass="7246">MRTLSLSTAAGRSVRAASRNRSDEERAAMLLATAVGVGLLFAASLTLFGGPLAHSLKDLAPPAAAADTQDH</sequence>
<gene>
    <name evidence="3" type="ORF">SAMN05421512_101355</name>
</gene>
<proteinExistence type="predicted"/>
<dbReference type="Proteomes" id="UP000219331">
    <property type="component" value="Unassembled WGS sequence"/>
</dbReference>
<evidence type="ECO:0000313" key="3">
    <source>
        <dbReference type="EMBL" id="SOB89914.1"/>
    </source>
</evidence>
<keyword evidence="2" id="KW-0812">Transmembrane</keyword>
<keyword evidence="2" id="KW-1133">Transmembrane helix</keyword>
<dbReference type="RefSeq" id="WP_067217678.1">
    <property type="nucleotide sequence ID" value="NZ_JAJGNR010000001.1"/>
</dbReference>
<feature type="transmembrane region" description="Helical" evidence="2">
    <location>
        <begin position="26"/>
        <end position="48"/>
    </location>
</feature>
<dbReference type="OrthoDB" id="9967633at2"/>
<reference evidence="3 4" key="1">
    <citation type="submission" date="2017-08" db="EMBL/GenBank/DDBJ databases">
        <authorList>
            <person name="de Groot N.N."/>
        </authorList>
    </citation>
    <scope>NUCLEOTIDE SEQUENCE [LARGE SCALE GENOMIC DNA]</scope>
    <source>
        <strain evidence="3 4">USBA 352</strain>
    </source>
</reference>
<evidence type="ECO:0000256" key="2">
    <source>
        <dbReference type="SAM" id="Phobius"/>
    </source>
</evidence>
<accession>A0A285R7Q5</accession>
<evidence type="ECO:0000313" key="4">
    <source>
        <dbReference type="Proteomes" id="UP000219331"/>
    </source>
</evidence>